<evidence type="ECO:0000256" key="1">
    <source>
        <dbReference type="SAM" id="Phobius"/>
    </source>
</evidence>
<feature type="transmembrane region" description="Helical" evidence="1">
    <location>
        <begin position="854"/>
        <end position="872"/>
    </location>
</feature>
<feature type="transmembrane region" description="Helical" evidence="1">
    <location>
        <begin position="545"/>
        <end position="565"/>
    </location>
</feature>
<feature type="transmembrane region" description="Helical" evidence="1">
    <location>
        <begin position="1124"/>
        <end position="1141"/>
    </location>
</feature>
<feature type="transmembrane region" description="Helical" evidence="1">
    <location>
        <begin position="1171"/>
        <end position="1189"/>
    </location>
</feature>
<name>A0ABT4WCC2_9FLAO</name>
<protein>
    <recommendedName>
        <fullName evidence="4">DUF2339 domain-containing protein</fullName>
    </recommendedName>
</protein>
<feature type="transmembrane region" description="Helical" evidence="1">
    <location>
        <begin position="1095"/>
        <end position="1112"/>
    </location>
</feature>
<keyword evidence="1" id="KW-0472">Membrane</keyword>
<feature type="transmembrane region" description="Helical" evidence="1">
    <location>
        <begin position="304"/>
        <end position="333"/>
    </location>
</feature>
<feature type="transmembrane region" description="Helical" evidence="1">
    <location>
        <begin position="829"/>
        <end position="845"/>
    </location>
</feature>
<keyword evidence="1" id="KW-1133">Transmembrane helix</keyword>
<feature type="transmembrane region" description="Helical" evidence="1">
    <location>
        <begin position="938"/>
        <end position="956"/>
    </location>
</feature>
<organism evidence="2 3">
    <name type="scientific">Flavobacterium azizsancarii</name>
    <dbReference type="NCBI Taxonomy" id="2961580"/>
    <lineage>
        <taxon>Bacteria</taxon>
        <taxon>Pseudomonadati</taxon>
        <taxon>Bacteroidota</taxon>
        <taxon>Flavobacteriia</taxon>
        <taxon>Flavobacteriales</taxon>
        <taxon>Flavobacteriaceae</taxon>
        <taxon>Flavobacterium</taxon>
    </lineage>
</organism>
<dbReference type="EMBL" id="JAMZNK010000015">
    <property type="protein sequence ID" value="MDA6070168.1"/>
    <property type="molecule type" value="Genomic_DNA"/>
</dbReference>
<gene>
    <name evidence="2" type="ORF">NJT12_11120</name>
</gene>
<evidence type="ECO:0000313" key="3">
    <source>
        <dbReference type="Proteomes" id="UP001212170"/>
    </source>
</evidence>
<feature type="transmembrane region" description="Helical" evidence="1">
    <location>
        <begin position="607"/>
        <end position="625"/>
    </location>
</feature>
<feature type="transmembrane region" description="Helical" evidence="1">
    <location>
        <begin position="406"/>
        <end position="425"/>
    </location>
</feature>
<evidence type="ECO:0008006" key="4">
    <source>
        <dbReference type="Google" id="ProtNLM"/>
    </source>
</evidence>
<feature type="transmembrane region" description="Helical" evidence="1">
    <location>
        <begin position="687"/>
        <end position="704"/>
    </location>
</feature>
<proteinExistence type="predicted"/>
<feature type="transmembrane region" description="Helical" evidence="1">
    <location>
        <begin position="742"/>
        <end position="761"/>
    </location>
</feature>
<accession>A0ABT4WCC2</accession>
<keyword evidence="1" id="KW-0812">Transmembrane</keyword>
<feature type="transmembrane region" description="Helical" evidence="1">
    <location>
        <begin position="431"/>
        <end position="450"/>
    </location>
</feature>
<feature type="transmembrane region" description="Helical" evidence="1">
    <location>
        <begin position="1195"/>
        <end position="1215"/>
    </location>
</feature>
<feature type="transmembrane region" description="Helical" evidence="1">
    <location>
        <begin position="632"/>
        <end position="651"/>
    </location>
</feature>
<dbReference type="RefSeq" id="WP_271335980.1">
    <property type="nucleotide sequence ID" value="NZ_JAMZNK010000015.1"/>
</dbReference>
<evidence type="ECO:0000313" key="2">
    <source>
        <dbReference type="EMBL" id="MDA6070168.1"/>
    </source>
</evidence>
<keyword evidence="3" id="KW-1185">Reference proteome</keyword>
<feature type="transmembrane region" description="Helical" evidence="1">
    <location>
        <begin position="515"/>
        <end position="533"/>
    </location>
</feature>
<feature type="transmembrane region" description="Helical" evidence="1">
    <location>
        <begin position="190"/>
        <end position="208"/>
    </location>
</feature>
<feature type="transmembrane region" description="Helical" evidence="1">
    <location>
        <begin position="1072"/>
        <end position="1089"/>
    </location>
</feature>
<feature type="transmembrane region" description="Helical" evidence="1">
    <location>
        <begin position="249"/>
        <end position="272"/>
    </location>
</feature>
<feature type="transmembrane region" description="Helical" evidence="1">
    <location>
        <begin position="581"/>
        <end position="601"/>
    </location>
</feature>
<feature type="transmembrane region" description="Helical" evidence="1">
    <location>
        <begin position="914"/>
        <end position="932"/>
    </location>
</feature>
<feature type="transmembrane region" description="Helical" evidence="1">
    <location>
        <begin position="345"/>
        <end position="364"/>
    </location>
</feature>
<feature type="transmembrane region" description="Helical" evidence="1">
    <location>
        <begin position="1147"/>
        <end position="1164"/>
    </location>
</feature>
<feature type="transmembrane region" description="Helical" evidence="1">
    <location>
        <begin position="799"/>
        <end position="823"/>
    </location>
</feature>
<feature type="transmembrane region" description="Helical" evidence="1">
    <location>
        <begin position="376"/>
        <end position="394"/>
    </location>
</feature>
<feature type="transmembrane region" description="Helical" evidence="1">
    <location>
        <begin position="457"/>
        <end position="476"/>
    </location>
</feature>
<feature type="transmembrane region" description="Helical" evidence="1">
    <location>
        <begin position="884"/>
        <end position="902"/>
    </location>
</feature>
<sequence>MENFILLALIACIAILFNNFSNLKKENEYLDSLCRKNKDDFNSLKKEMEEIKKQITQPDFVAESIASKIEEIGKIPEQIQEVLPPIIPDNFNIVEDSVQNERNAGNEEALEKLALSFENPTIYINDNKESIAEIKTPESVENIEIQETRPQQLYEIEEQPEPQKYEEEVYVESAFSILIKKLEQQFAENWTGILGTAIMVLGIGYLSIYTAMKVSPMFRILILWLYAGILAGSYYFLQKKEKWFKTGLWLRSAGASLFLFGCFGASQIPALAFIDNIPLAYSLIGIGIGINLYIGYIIKQQTFLSLHVILSFLILCVIPEKLLITFLLASLTATAGIILSYKEKWEYHLLIVISAFIIFDIWFTQGTSVLSSSENIFAILGIVLVSVSCMYMQYRSIYANTRFDRIAFITHLVNWVLFALGLILHSTGSKIKIFVLFTAAVLCLCATLFARKKKIIWLYHLDGMVSFILFALSIIMLNDWMVGYDIIVCGLYLLVIACLFVVYKSKEILLHKIFLAINHVFCLVALVFFLLYINPSFEQIHITNSFAAVIFMTFATLLVPVFCAVKKEYLEIDVFFFKKDLSLNGVFSVFFSILLFISWYHTIEISFYYPLLFIALLWCLLRFRFKTNTFDFGRFTFLVITIGTGLMLTLTEPKSNLDIVFALGIVTIVTLNWFVKLLYNDDSIVKTIGIIGINLLLISLSYKYLAPYTIIQIFGWFAIALLNHEFLWIQFKRKTLTTDNQILLYGFCLAFSVFGSALFAYNTRFLSNTEIGFIAIGLSIIEIYILFADKIRNKSNAVVSGWGNFNVINSEFILFNALVFGFTCISLDYIPVYLGGLALVTFWLFQKIYRFKRYNIYSFVLLIGGIFLSLYLAAFEANTVSKNILYAIQAITVLLSVGYSYLQIKSQKEDGKMFIAFLPIIQNLWVIALLFIQVEVVYLAPLFMLLAILNFGLILYEKIELVPESVILIGLLSIMTSVFYSIKELNDFTWLAWVLQLSSIVLLVVLVLLMNKKEFIKSLKIDYQIVINIWLSIIMFSQLEHKWLPVFWATTAIINLGLYYKKIGDKKEISIVYYLLANFHLAFISFTYYESKFEFVYLIIFALLALYVFIIYKYIEDFQFRNSIIIYPATFSIGLFLYLSFDKGILTFFWILESLGLLILGIILKEKYFRYVSLSLVGVCVIRLMFFDLSNADFLIRALVLLGVGVVLLVMNTLFKKYKERFD</sequence>
<feature type="transmembrane region" description="Helical" evidence="1">
    <location>
        <begin position="1021"/>
        <end position="1037"/>
    </location>
</feature>
<feature type="transmembrane region" description="Helical" evidence="1">
    <location>
        <begin position="1043"/>
        <end position="1060"/>
    </location>
</feature>
<feature type="transmembrane region" description="Helical" evidence="1">
    <location>
        <begin position="965"/>
        <end position="982"/>
    </location>
</feature>
<comment type="caution">
    <text evidence="2">The sequence shown here is derived from an EMBL/GenBank/DDBJ whole genome shotgun (WGS) entry which is preliminary data.</text>
</comment>
<feature type="transmembrane region" description="Helical" evidence="1">
    <location>
        <begin position="988"/>
        <end position="1009"/>
    </location>
</feature>
<reference evidence="2 3" key="1">
    <citation type="journal article" date="2023" name="Chemosphere">
        <title>Whole genome analysis of Flavobacterium aziz-sancarii sp. nov., isolated from Ardley Island (Antarctica), revealed a rich resistome and bioremediation potential.</title>
        <authorList>
            <person name="Otur C."/>
            <person name="Okay S."/>
            <person name="Kurt-Kizildogan A."/>
        </authorList>
    </citation>
    <scope>NUCLEOTIDE SEQUENCE [LARGE SCALE GENOMIC DNA]</scope>
    <source>
        <strain evidence="2 3">AC</strain>
    </source>
</reference>
<feature type="transmembrane region" description="Helical" evidence="1">
    <location>
        <begin position="657"/>
        <end position="675"/>
    </location>
</feature>
<feature type="transmembrane region" description="Helical" evidence="1">
    <location>
        <begin position="220"/>
        <end position="237"/>
    </location>
</feature>
<dbReference type="Proteomes" id="UP001212170">
    <property type="component" value="Unassembled WGS sequence"/>
</dbReference>
<feature type="transmembrane region" description="Helical" evidence="1">
    <location>
        <begin position="482"/>
        <end position="503"/>
    </location>
</feature>
<feature type="transmembrane region" description="Helical" evidence="1">
    <location>
        <begin position="710"/>
        <end position="730"/>
    </location>
</feature>
<feature type="transmembrane region" description="Helical" evidence="1">
    <location>
        <begin position="767"/>
        <end position="787"/>
    </location>
</feature>
<feature type="transmembrane region" description="Helical" evidence="1">
    <location>
        <begin position="279"/>
        <end position="298"/>
    </location>
</feature>